<dbReference type="PANTHER" id="PTHR30136">
    <property type="entry name" value="HELIX-TURN-HELIX TRANSCRIPTIONAL REGULATOR, ICLR FAMILY"/>
    <property type="match status" value="1"/>
</dbReference>
<dbReference type="SMART" id="SM00346">
    <property type="entry name" value="HTH_ICLR"/>
    <property type="match status" value="1"/>
</dbReference>
<comment type="caution">
    <text evidence="9">The sequence shown here is derived from an EMBL/GenBank/DDBJ whole genome shotgun (WGS) entry which is preliminary data.</text>
</comment>
<organism evidence="9 10">
    <name type="scientific">Herbidospora solisilvae</name>
    <dbReference type="NCBI Taxonomy" id="2696284"/>
    <lineage>
        <taxon>Bacteria</taxon>
        <taxon>Bacillati</taxon>
        <taxon>Actinomycetota</taxon>
        <taxon>Actinomycetes</taxon>
        <taxon>Streptosporangiales</taxon>
        <taxon>Streptosporangiaceae</taxon>
        <taxon>Herbidospora</taxon>
    </lineage>
</organism>
<dbReference type="SUPFAM" id="SSF46785">
    <property type="entry name" value="Winged helix' DNA-binding domain"/>
    <property type="match status" value="1"/>
</dbReference>
<comment type="function">
    <text evidence="5">May be an activator protein for the gylABX operon.</text>
</comment>
<evidence type="ECO:0000256" key="5">
    <source>
        <dbReference type="ARBA" id="ARBA00058938"/>
    </source>
</evidence>
<evidence type="ECO:0000256" key="6">
    <source>
        <dbReference type="ARBA" id="ARBA00070406"/>
    </source>
</evidence>
<evidence type="ECO:0000256" key="3">
    <source>
        <dbReference type="ARBA" id="ARBA00023125"/>
    </source>
</evidence>
<evidence type="ECO:0000256" key="4">
    <source>
        <dbReference type="ARBA" id="ARBA00023163"/>
    </source>
</evidence>
<keyword evidence="3" id="KW-0238">DNA-binding</keyword>
<evidence type="ECO:0000259" key="8">
    <source>
        <dbReference type="PROSITE" id="PS51078"/>
    </source>
</evidence>
<dbReference type="EMBL" id="WXEW01000009">
    <property type="protein sequence ID" value="NAS25945.1"/>
    <property type="molecule type" value="Genomic_DNA"/>
</dbReference>
<evidence type="ECO:0000256" key="2">
    <source>
        <dbReference type="ARBA" id="ARBA00023015"/>
    </source>
</evidence>
<dbReference type="Pfam" id="PF01614">
    <property type="entry name" value="IclR_C"/>
    <property type="match status" value="1"/>
</dbReference>
<sequence>MIDTAGGKPGVDGGLKSVLSALELLDCFIDDEEFGVSELARRLDVSKSTAHRLLTTLTARGYIQQDPESARYRLGIRVIELGQLAARRARLHRTALPLLEHLRQLTSCTVHLAVPDGADVVYLERLSPIPHMRRFAQVERRIPAHQVSSGKAIAAFNPELATLRRVAGFARPAGEPPYRTADFDRSLTEIKARGVAITHDVIGLGLSSVAVPVRDASGIARAAISVAGPTVEVAQNTQRFARLVGAASAKLERALR</sequence>
<evidence type="ECO:0000313" key="10">
    <source>
        <dbReference type="Proteomes" id="UP000479526"/>
    </source>
</evidence>
<dbReference type="InterPro" id="IPR036390">
    <property type="entry name" value="WH_DNA-bd_sf"/>
</dbReference>
<feature type="domain" description="IclR-ED" evidence="8">
    <location>
        <begin position="77"/>
        <end position="256"/>
    </location>
</feature>
<dbReference type="GO" id="GO:0003700">
    <property type="term" value="F:DNA-binding transcription factor activity"/>
    <property type="evidence" value="ECO:0007669"/>
    <property type="project" value="TreeGrafter"/>
</dbReference>
<evidence type="ECO:0000256" key="1">
    <source>
        <dbReference type="ARBA" id="ARBA00022798"/>
    </source>
</evidence>
<dbReference type="PROSITE" id="PS51077">
    <property type="entry name" value="HTH_ICLR"/>
    <property type="match status" value="1"/>
</dbReference>
<dbReference type="AlphaFoldDB" id="A0A7C9J6S1"/>
<keyword evidence="1" id="KW-0319">Glycerol metabolism</keyword>
<dbReference type="InterPro" id="IPR036388">
    <property type="entry name" value="WH-like_DNA-bd_sf"/>
</dbReference>
<dbReference type="InterPro" id="IPR050707">
    <property type="entry name" value="HTH_MetabolicPath_Reg"/>
</dbReference>
<dbReference type="GO" id="GO:0003677">
    <property type="term" value="F:DNA binding"/>
    <property type="evidence" value="ECO:0007669"/>
    <property type="project" value="UniProtKB-KW"/>
</dbReference>
<dbReference type="Pfam" id="PF09339">
    <property type="entry name" value="HTH_IclR"/>
    <property type="match status" value="1"/>
</dbReference>
<accession>A0A7C9J6S1</accession>
<protein>
    <recommendedName>
        <fullName evidence="6">Glycerol operon regulatory protein</fullName>
    </recommendedName>
</protein>
<dbReference type="Proteomes" id="UP000479526">
    <property type="component" value="Unassembled WGS sequence"/>
</dbReference>
<dbReference type="Gene3D" id="1.10.10.10">
    <property type="entry name" value="Winged helix-like DNA-binding domain superfamily/Winged helix DNA-binding domain"/>
    <property type="match status" value="1"/>
</dbReference>
<feature type="domain" description="HTH iclR-type" evidence="7">
    <location>
        <begin position="15"/>
        <end position="76"/>
    </location>
</feature>
<proteinExistence type="predicted"/>
<keyword evidence="2" id="KW-0805">Transcription regulation</keyword>
<dbReference type="GO" id="GO:0045892">
    <property type="term" value="P:negative regulation of DNA-templated transcription"/>
    <property type="evidence" value="ECO:0007669"/>
    <property type="project" value="TreeGrafter"/>
</dbReference>
<evidence type="ECO:0000259" key="7">
    <source>
        <dbReference type="PROSITE" id="PS51077"/>
    </source>
</evidence>
<dbReference type="InterPro" id="IPR029016">
    <property type="entry name" value="GAF-like_dom_sf"/>
</dbReference>
<dbReference type="RefSeq" id="WP_161482965.1">
    <property type="nucleotide sequence ID" value="NZ_WXEW01000009.1"/>
</dbReference>
<evidence type="ECO:0000313" key="9">
    <source>
        <dbReference type="EMBL" id="NAS25945.1"/>
    </source>
</evidence>
<dbReference type="PANTHER" id="PTHR30136:SF24">
    <property type="entry name" value="HTH-TYPE TRANSCRIPTIONAL REPRESSOR ALLR"/>
    <property type="match status" value="1"/>
</dbReference>
<keyword evidence="10" id="KW-1185">Reference proteome</keyword>
<name>A0A7C9J6S1_9ACTN</name>
<keyword evidence="4" id="KW-0804">Transcription</keyword>
<dbReference type="PROSITE" id="PS51078">
    <property type="entry name" value="ICLR_ED"/>
    <property type="match status" value="1"/>
</dbReference>
<dbReference type="Gene3D" id="3.30.450.40">
    <property type="match status" value="1"/>
</dbReference>
<gene>
    <name evidence="9" type="ORF">GT755_30245</name>
</gene>
<dbReference type="InterPro" id="IPR014757">
    <property type="entry name" value="Tscrpt_reg_IclR_C"/>
</dbReference>
<dbReference type="FunFam" id="1.10.10.10:FF:000056">
    <property type="entry name" value="IclR family transcriptional regulator"/>
    <property type="match status" value="1"/>
</dbReference>
<dbReference type="GO" id="GO:0006071">
    <property type="term" value="P:glycerol metabolic process"/>
    <property type="evidence" value="ECO:0007669"/>
    <property type="project" value="UniProtKB-KW"/>
</dbReference>
<reference evidence="9 10" key="1">
    <citation type="submission" date="2020-01" db="EMBL/GenBank/DDBJ databases">
        <title>Herbidospora sp. NEAU-GS84 nov., a novel actinomycete isolated from soil.</title>
        <authorList>
            <person name="Han L."/>
        </authorList>
    </citation>
    <scope>NUCLEOTIDE SEQUENCE [LARGE SCALE GENOMIC DNA]</scope>
    <source>
        <strain evidence="9 10">NEAU-GS84</strain>
    </source>
</reference>
<dbReference type="InterPro" id="IPR005471">
    <property type="entry name" value="Tscrpt_reg_IclR_N"/>
</dbReference>
<dbReference type="SUPFAM" id="SSF55781">
    <property type="entry name" value="GAF domain-like"/>
    <property type="match status" value="1"/>
</dbReference>